<feature type="compositionally biased region" description="Pro residues" evidence="1">
    <location>
        <begin position="330"/>
        <end position="339"/>
    </location>
</feature>
<dbReference type="VEuPathDB" id="TriTrypDB:BSAL_43500"/>
<evidence type="ECO:0000313" key="2">
    <source>
        <dbReference type="EMBL" id="CUG93561.1"/>
    </source>
</evidence>
<feature type="compositionally biased region" description="Polar residues" evidence="1">
    <location>
        <begin position="289"/>
        <end position="311"/>
    </location>
</feature>
<feature type="compositionally biased region" description="Low complexity" evidence="1">
    <location>
        <begin position="124"/>
        <end position="136"/>
    </location>
</feature>
<feature type="compositionally biased region" description="Polar residues" evidence="1">
    <location>
        <begin position="43"/>
        <end position="59"/>
    </location>
</feature>
<feature type="compositionally biased region" description="Polar residues" evidence="1">
    <location>
        <begin position="231"/>
        <end position="249"/>
    </location>
</feature>
<feature type="compositionally biased region" description="Low complexity" evidence="1">
    <location>
        <begin position="433"/>
        <end position="449"/>
    </location>
</feature>
<dbReference type="Proteomes" id="UP000051952">
    <property type="component" value="Unassembled WGS sequence"/>
</dbReference>
<feature type="compositionally biased region" description="Low complexity" evidence="1">
    <location>
        <begin position="1"/>
        <end position="23"/>
    </location>
</feature>
<name>A0A0S4JVX2_BODSA</name>
<proteinExistence type="predicted"/>
<accession>A0A0S4JVX2</accession>
<dbReference type="EMBL" id="CYKH01002163">
    <property type="protein sequence ID" value="CUG93561.1"/>
    <property type="molecule type" value="Genomic_DNA"/>
</dbReference>
<feature type="compositionally biased region" description="Low complexity" evidence="1">
    <location>
        <begin position="264"/>
        <end position="280"/>
    </location>
</feature>
<sequence length="473" mass="49098">MASSGHRSSSSASTRSSDGGSPSHFDMTPVSPPKTKGNGSGGHATTKSTKQRQGSTRGSNAPPPRLEDVVLFPATTIGVAGTNLLTMSSSTVTAPPVAAAAGGGSRRKTSAAQQQPFDDLLPTSHNNSSGNPPGSHHPSKVDDDFGSDPFPMQKQKKKKIPIIIDEEWDDVWAFPNEHLQQQQQQQRVVMEQHADEHVQMSNSGVRAGQHEAHQQHGSDLSGLPKPKPRSAWSSSLLSPQNVVPPQGGNSPHAVSPSHKDEQTKSSTSTAQHATTTTTTTIGQRKPSGMSLTRLGSTHGKPTSLSPMNPNSGHAVVDDGMKDGVSSPMLPHGPHPPPTPTNIRSASEGTRAPRPPSTELVANSSSTRRSKEGSFRRSFPGTGFGGLGPVGSDALAPNSRSSFASPTEVDDVDRVLSSALSPTSVTSGGGGDQGMTDGSMSTCPPLHSAGAPPPPPSAVPGSRQQAFARKQHAM</sequence>
<keyword evidence="3" id="KW-1185">Reference proteome</keyword>
<feature type="region of interest" description="Disordered" evidence="1">
    <location>
        <begin position="175"/>
        <end position="473"/>
    </location>
</feature>
<dbReference type="AlphaFoldDB" id="A0A0S4JVX2"/>
<evidence type="ECO:0000256" key="1">
    <source>
        <dbReference type="SAM" id="MobiDB-lite"/>
    </source>
</evidence>
<feature type="region of interest" description="Disordered" evidence="1">
    <location>
        <begin position="95"/>
        <end position="162"/>
    </location>
</feature>
<feature type="region of interest" description="Disordered" evidence="1">
    <location>
        <begin position="1"/>
        <end position="69"/>
    </location>
</feature>
<protein>
    <submittedName>
        <fullName evidence="2">Uncharacterized protein</fullName>
    </submittedName>
</protein>
<gene>
    <name evidence="2" type="ORF">BSAL_43500</name>
</gene>
<organism evidence="2 3">
    <name type="scientific">Bodo saltans</name>
    <name type="common">Flagellated protozoan</name>
    <dbReference type="NCBI Taxonomy" id="75058"/>
    <lineage>
        <taxon>Eukaryota</taxon>
        <taxon>Discoba</taxon>
        <taxon>Euglenozoa</taxon>
        <taxon>Kinetoplastea</taxon>
        <taxon>Metakinetoplastina</taxon>
        <taxon>Eubodonida</taxon>
        <taxon>Bodonidae</taxon>
        <taxon>Bodo</taxon>
    </lineage>
</organism>
<reference evidence="3" key="1">
    <citation type="submission" date="2015-09" db="EMBL/GenBank/DDBJ databases">
        <authorList>
            <consortium name="Pathogen Informatics"/>
        </authorList>
    </citation>
    <scope>NUCLEOTIDE SEQUENCE [LARGE SCALE GENOMIC DNA]</scope>
    <source>
        <strain evidence="3">Lake Konstanz</strain>
    </source>
</reference>
<evidence type="ECO:0000313" key="3">
    <source>
        <dbReference type="Proteomes" id="UP000051952"/>
    </source>
</evidence>